<dbReference type="Proteomes" id="UP000008809">
    <property type="component" value="Chromosome"/>
</dbReference>
<dbReference type="KEGG" id="rpb:RPB_0520"/>
<keyword evidence="1" id="KW-0175">Coiled coil</keyword>
<sequence>MFPFQEVKEREVRAEPSGIRLSSADAAVVKGMIARGDRQHDIAAWFGVNGGRIGEISNGKKFEYVAAAPPDQLPAPGPYLSGRSGQKAVAALEQAKAALEEALQNIEQGLADARELDDQE</sequence>
<organism evidence="2 3">
    <name type="scientific">Rhodopseudomonas palustris (strain HaA2)</name>
    <dbReference type="NCBI Taxonomy" id="316058"/>
    <lineage>
        <taxon>Bacteria</taxon>
        <taxon>Pseudomonadati</taxon>
        <taxon>Pseudomonadota</taxon>
        <taxon>Alphaproteobacteria</taxon>
        <taxon>Hyphomicrobiales</taxon>
        <taxon>Nitrobacteraceae</taxon>
        <taxon>Rhodopseudomonas</taxon>
    </lineage>
</organism>
<evidence type="ECO:0000313" key="3">
    <source>
        <dbReference type="Proteomes" id="UP000008809"/>
    </source>
</evidence>
<feature type="coiled-coil region" evidence="1">
    <location>
        <begin position="85"/>
        <end position="119"/>
    </location>
</feature>
<keyword evidence="3" id="KW-1185">Reference proteome</keyword>
<proteinExistence type="predicted"/>
<accession>Q2J2S9</accession>
<dbReference type="AlphaFoldDB" id="Q2J2S9"/>
<dbReference type="EMBL" id="CP000250">
    <property type="protein sequence ID" value="ABD05231.1"/>
    <property type="molecule type" value="Genomic_DNA"/>
</dbReference>
<evidence type="ECO:0000256" key="1">
    <source>
        <dbReference type="SAM" id="Coils"/>
    </source>
</evidence>
<reference evidence="2 3" key="1">
    <citation type="submission" date="2006-01" db="EMBL/GenBank/DDBJ databases">
        <title>Complete sequence of Rhodopseudomonas palustris HaA2.</title>
        <authorList>
            <consortium name="US DOE Joint Genome Institute"/>
            <person name="Copeland A."/>
            <person name="Lucas S."/>
            <person name="Lapidus A."/>
            <person name="Barry K."/>
            <person name="Detter J.C."/>
            <person name="Glavina T."/>
            <person name="Hammon N."/>
            <person name="Israni S."/>
            <person name="Pitluck S."/>
            <person name="Chain P."/>
            <person name="Malfatti S."/>
            <person name="Shin M."/>
            <person name="Vergez L."/>
            <person name="Schmutz J."/>
            <person name="Larimer F."/>
            <person name="Land M."/>
            <person name="Hauser L."/>
            <person name="Pelletier D.A."/>
            <person name="Kyrpides N."/>
            <person name="Anderson I."/>
            <person name="Oda Y."/>
            <person name="Harwood C.S."/>
            <person name="Richardson P."/>
        </authorList>
    </citation>
    <scope>NUCLEOTIDE SEQUENCE [LARGE SCALE GENOMIC DNA]</scope>
    <source>
        <strain evidence="2 3">HaA2</strain>
    </source>
</reference>
<dbReference type="HOGENOM" id="CLU_2181184_0_0_5"/>
<name>Q2J2S9_RHOP2</name>
<dbReference type="eggNOG" id="ENOG502ZJKA">
    <property type="taxonomic scope" value="Bacteria"/>
</dbReference>
<protein>
    <submittedName>
        <fullName evidence="2">Uncharacterized protein</fullName>
    </submittedName>
</protein>
<gene>
    <name evidence="2" type="ordered locus">RPB_0520</name>
</gene>
<evidence type="ECO:0000313" key="2">
    <source>
        <dbReference type="EMBL" id="ABD05231.1"/>
    </source>
</evidence>
<dbReference type="RefSeq" id="WP_011439421.1">
    <property type="nucleotide sequence ID" value="NC_007778.1"/>
</dbReference>